<keyword evidence="2" id="KW-0812">Transmembrane</keyword>
<feature type="compositionally biased region" description="Polar residues" evidence="1">
    <location>
        <begin position="383"/>
        <end position="414"/>
    </location>
</feature>
<feature type="compositionally biased region" description="Low complexity" evidence="1">
    <location>
        <begin position="439"/>
        <end position="448"/>
    </location>
</feature>
<feature type="transmembrane region" description="Helical" evidence="2">
    <location>
        <begin position="237"/>
        <end position="260"/>
    </location>
</feature>
<organism evidence="4 5">
    <name type="scientific">Apiospora arundinis</name>
    <dbReference type="NCBI Taxonomy" id="335852"/>
    <lineage>
        <taxon>Eukaryota</taxon>
        <taxon>Fungi</taxon>
        <taxon>Dikarya</taxon>
        <taxon>Ascomycota</taxon>
        <taxon>Pezizomycotina</taxon>
        <taxon>Sordariomycetes</taxon>
        <taxon>Xylariomycetidae</taxon>
        <taxon>Amphisphaeriales</taxon>
        <taxon>Apiosporaceae</taxon>
        <taxon>Apiospora</taxon>
    </lineage>
</organism>
<reference evidence="4 5" key="1">
    <citation type="journal article" date="2024" name="IMA Fungus">
        <title>Apiospora arundinis, a panoply of carbohydrate-active enzymes and secondary metabolites.</title>
        <authorList>
            <person name="Sorensen T."/>
            <person name="Petersen C."/>
            <person name="Muurmann A.T."/>
            <person name="Christiansen J.V."/>
            <person name="Brundto M.L."/>
            <person name="Overgaard C.K."/>
            <person name="Boysen A.T."/>
            <person name="Wollenberg R.D."/>
            <person name="Larsen T.O."/>
            <person name="Sorensen J.L."/>
            <person name="Nielsen K.L."/>
            <person name="Sondergaard T.E."/>
        </authorList>
    </citation>
    <scope>NUCLEOTIDE SEQUENCE [LARGE SCALE GENOMIC DNA]</scope>
    <source>
        <strain evidence="4 5">AAU 773</strain>
    </source>
</reference>
<comment type="caution">
    <text evidence="4">The sequence shown here is derived from an EMBL/GenBank/DDBJ whole genome shotgun (WGS) entry which is preliminary data.</text>
</comment>
<evidence type="ECO:0000313" key="5">
    <source>
        <dbReference type="Proteomes" id="UP001390339"/>
    </source>
</evidence>
<protein>
    <submittedName>
        <fullName evidence="4">Uncharacterized protein</fullName>
    </submittedName>
</protein>
<feature type="signal peptide" evidence="3">
    <location>
        <begin position="1"/>
        <end position="28"/>
    </location>
</feature>
<feature type="compositionally biased region" description="Polar residues" evidence="1">
    <location>
        <begin position="489"/>
        <end position="507"/>
    </location>
</feature>
<dbReference type="EMBL" id="JAPCWZ010000005">
    <property type="protein sequence ID" value="KAK8862676.1"/>
    <property type="molecule type" value="Genomic_DNA"/>
</dbReference>
<evidence type="ECO:0000256" key="2">
    <source>
        <dbReference type="SAM" id="Phobius"/>
    </source>
</evidence>
<keyword evidence="3" id="KW-0732">Signal</keyword>
<evidence type="ECO:0000256" key="1">
    <source>
        <dbReference type="SAM" id="MobiDB-lite"/>
    </source>
</evidence>
<sequence>MVAMGRFWDCTSCIGLLVIAVLSREAVATHDYRYKIHRIEKEYAGLRRRDDTCNNGNIACPASLGGDCCPKGYSCSSTYCYATTAGPSTACGLVGYFNCGSEMPGQCCPQGYVCGGSGCNPPAGQASSQTCPPSHYLCPSSASGGCCSSGMGCGVSVCFSTNPTTAVVSTPTVVTDSKGHTVTSQVLYTTTMMPSQASGTSGQPGAVPKVVATTVSRIPAMQTVAGNTNSTGLSSAALGGIVAGVVVVLLAVIVAAFIIVRRLRRTEKAIEVSKRGSSNGQQTTSSHKQGFGSTTVTEVDIDPLSQATPSLRPSHYRDGSDSSVNGRYSSPARSPPLTDGRGTPETWQGRLTGQYNPVPNGEGDGLRHPSMESMGGQHDYTRYPQSQGPHRVSYDSQSTYTYRPGRQSNASEVSGSMDGQHGFSELDAIDTLGRRRSSGTRATGGSRRQSTDSAYRGRSESAAANTIAPLEAVNEAAELHGYYGPQDKQVGQTAARPTSTGGPTQGR</sequence>
<evidence type="ECO:0000313" key="4">
    <source>
        <dbReference type="EMBL" id="KAK8862676.1"/>
    </source>
</evidence>
<feature type="compositionally biased region" description="Polar residues" evidence="1">
    <location>
        <begin position="275"/>
        <end position="297"/>
    </location>
</feature>
<gene>
    <name evidence="4" type="ORF">PGQ11_008911</name>
</gene>
<proteinExistence type="predicted"/>
<feature type="chain" id="PRO_5046264980" evidence="3">
    <location>
        <begin position="29"/>
        <end position="507"/>
    </location>
</feature>
<feature type="region of interest" description="Disordered" evidence="1">
    <location>
        <begin position="270"/>
        <end position="507"/>
    </location>
</feature>
<keyword evidence="2" id="KW-0472">Membrane</keyword>
<dbReference type="Proteomes" id="UP001390339">
    <property type="component" value="Unassembled WGS sequence"/>
</dbReference>
<keyword evidence="5" id="KW-1185">Reference proteome</keyword>
<accession>A0ABR2IGH0</accession>
<feature type="compositionally biased region" description="Polar residues" evidence="1">
    <location>
        <begin position="321"/>
        <end position="332"/>
    </location>
</feature>
<feature type="compositionally biased region" description="Polar residues" evidence="1">
    <location>
        <begin position="345"/>
        <end position="357"/>
    </location>
</feature>
<evidence type="ECO:0000256" key="3">
    <source>
        <dbReference type="SAM" id="SignalP"/>
    </source>
</evidence>
<name>A0ABR2IGH0_9PEZI</name>
<keyword evidence="2" id="KW-1133">Transmembrane helix</keyword>